<proteinExistence type="predicted"/>
<sequence>MQPTIAQHVEIRPNRGGGQRAYVAGTRVRVQDIVPDHERHGLSIEEIVRNYPQLTIAQVHAALAYYFDNRELVREHIRDADFLLIASERSDHLGIVYWTERNHFGQPIRDLDNLCFDTTPEHMAGVVRFL</sequence>
<evidence type="ECO:0000313" key="1">
    <source>
        <dbReference type="EMBL" id="TWT86804.1"/>
    </source>
</evidence>
<dbReference type="InterPro" id="IPR036388">
    <property type="entry name" value="WH-like_DNA-bd_sf"/>
</dbReference>
<dbReference type="SUPFAM" id="SSF46689">
    <property type="entry name" value="Homeodomain-like"/>
    <property type="match status" value="1"/>
</dbReference>
<organism evidence="1 2">
    <name type="scientific">Pseudobythopirellula maris</name>
    <dbReference type="NCBI Taxonomy" id="2527991"/>
    <lineage>
        <taxon>Bacteria</taxon>
        <taxon>Pseudomonadati</taxon>
        <taxon>Planctomycetota</taxon>
        <taxon>Planctomycetia</taxon>
        <taxon>Pirellulales</taxon>
        <taxon>Lacipirellulaceae</taxon>
        <taxon>Pseudobythopirellula</taxon>
    </lineage>
</organism>
<dbReference type="PANTHER" id="PTHR34849:SF1">
    <property type="entry name" value="SLR0770 PROTEIN"/>
    <property type="match status" value="1"/>
</dbReference>
<dbReference type="EMBL" id="SJPQ01000004">
    <property type="protein sequence ID" value="TWT86804.1"/>
    <property type="molecule type" value="Genomic_DNA"/>
</dbReference>
<name>A0A5C5ZHI3_9BACT</name>
<dbReference type="AlphaFoldDB" id="A0A5C5ZHI3"/>
<keyword evidence="2" id="KW-1185">Reference proteome</keyword>
<comment type="caution">
    <text evidence="1">The sequence shown here is derived from an EMBL/GenBank/DDBJ whole genome shotgun (WGS) entry which is preliminary data.</text>
</comment>
<evidence type="ECO:0008006" key="3">
    <source>
        <dbReference type="Google" id="ProtNLM"/>
    </source>
</evidence>
<accession>A0A5C5ZHI3</accession>
<dbReference type="InterPro" id="IPR007367">
    <property type="entry name" value="DUF433"/>
</dbReference>
<dbReference type="Gene3D" id="1.10.10.10">
    <property type="entry name" value="Winged helix-like DNA-binding domain superfamily/Winged helix DNA-binding domain"/>
    <property type="match status" value="1"/>
</dbReference>
<dbReference type="Proteomes" id="UP000315440">
    <property type="component" value="Unassembled WGS sequence"/>
</dbReference>
<dbReference type="Pfam" id="PF04255">
    <property type="entry name" value="DUF433"/>
    <property type="match status" value="1"/>
</dbReference>
<evidence type="ECO:0000313" key="2">
    <source>
        <dbReference type="Proteomes" id="UP000315440"/>
    </source>
</evidence>
<dbReference type="PANTHER" id="PTHR34849">
    <property type="entry name" value="SSL5025 PROTEIN"/>
    <property type="match status" value="1"/>
</dbReference>
<dbReference type="InterPro" id="IPR009057">
    <property type="entry name" value="Homeodomain-like_sf"/>
</dbReference>
<reference evidence="1 2" key="1">
    <citation type="submission" date="2019-02" db="EMBL/GenBank/DDBJ databases">
        <title>Deep-cultivation of Planctomycetes and their phenomic and genomic characterization uncovers novel biology.</title>
        <authorList>
            <person name="Wiegand S."/>
            <person name="Jogler M."/>
            <person name="Boedeker C."/>
            <person name="Pinto D."/>
            <person name="Vollmers J."/>
            <person name="Rivas-Marin E."/>
            <person name="Kohn T."/>
            <person name="Peeters S.H."/>
            <person name="Heuer A."/>
            <person name="Rast P."/>
            <person name="Oberbeckmann S."/>
            <person name="Bunk B."/>
            <person name="Jeske O."/>
            <person name="Meyerdierks A."/>
            <person name="Storesund J.E."/>
            <person name="Kallscheuer N."/>
            <person name="Luecker S."/>
            <person name="Lage O.M."/>
            <person name="Pohl T."/>
            <person name="Merkel B.J."/>
            <person name="Hornburger P."/>
            <person name="Mueller R.-W."/>
            <person name="Bruemmer F."/>
            <person name="Labrenz M."/>
            <person name="Spormann A.M."/>
            <person name="Op Den Camp H."/>
            <person name="Overmann J."/>
            <person name="Amann R."/>
            <person name="Jetten M.S.M."/>
            <person name="Mascher T."/>
            <person name="Medema M.H."/>
            <person name="Devos D.P."/>
            <person name="Kaster A.-K."/>
            <person name="Ovreas L."/>
            <person name="Rohde M."/>
            <person name="Galperin M.Y."/>
            <person name="Jogler C."/>
        </authorList>
    </citation>
    <scope>NUCLEOTIDE SEQUENCE [LARGE SCALE GENOMIC DNA]</scope>
    <source>
        <strain evidence="1 2">Mal64</strain>
    </source>
</reference>
<protein>
    <recommendedName>
        <fullName evidence="3">DUF433 domain-containing protein</fullName>
    </recommendedName>
</protein>
<dbReference type="RefSeq" id="WP_146402888.1">
    <property type="nucleotide sequence ID" value="NZ_SJPQ01000004.1"/>
</dbReference>
<dbReference type="OrthoDB" id="284540at2"/>
<gene>
    <name evidence="1" type="ORF">Mal64_36340</name>
</gene>